<feature type="transmembrane region" description="Helical" evidence="1">
    <location>
        <begin position="72"/>
        <end position="91"/>
    </location>
</feature>
<feature type="transmembrane region" description="Helical" evidence="1">
    <location>
        <begin position="264"/>
        <end position="289"/>
    </location>
</feature>
<accession>A0ABU7MYG1</accession>
<keyword evidence="1" id="KW-1133">Transmembrane helix</keyword>
<evidence type="ECO:0000313" key="2">
    <source>
        <dbReference type="EMBL" id="MEE4025356.1"/>
    </source>
</evidence>
<evidence type="ECO:0000313" key="3">
    <source>
        <dbReference type="Proteomes" id="UP001335729"/>
    </source>
</evidence>
<reference evidence="2 3" key="1">
    <citation type="submission" date="2024-01" db="EMBL/GenBank/DDBJ databases">
        <title>Draft genome sequence of Gordonia sp. PKS22-38.</title>
        <authorList>
            <person name="Suphannarot A."/>
            <person name="Mingma R."/>
        </authorList>
    </citation>
    <scope>NUCLEOTIDE SEQUENCE [LARGE SCALE GENOMIC DNA]</scope>
    <source>
        <strain evidence="2 3">PKS22-38</strain>
    </source>
</reference>
<feature type="transmembrane region" description="Helical" evidence="1">
    <location>
        <begin position="97"/>
        <end position="117"/>
    </location>
</feature>
<gene>
    <name evidence="2" type="ORF">V1Y59_19885</name>
</gene>
<feature type="transmembrane region" description="Helical" evidence="1">
    <location>
        <begin position="146"/>
        <end position="171"/>
    </location>
</feature>
<keyword evidence="1" id="KW-0812">Transmembrane</keyword>
<feature type="transmembrane region" description="Helical" evidence="1">
    <location>
        <begin position="301"/>
        <end position="318"/>
    </location>
</feature>
<feature type="transmembrane region" description="Helical" evidence="1">
    <location>
        <begin position="6"/>
        <end position="23"/>
    </location>
</feature>
<keyword evidence="3" id="KW-1185">Reference proteome</keyword>
<sequence>MNSQDLYVAIGAFWSVGALIILARDRILPDKFSYDGDFIQRIANGTGIARGDNSYTNTGAFYRILNLEDSPILSGLLGLTAFTLLCALVVSKSVRQIYWPASLAVVGASTIFAAVYLGYYSKEIIVLAIVATIVAMPERVECEVAIIAVMLAYAALFRPYWMIIAAIYAICRLLPTRSVNLKSLLTASVIVLVLISVVFEVGLGVSLDYYRQSVNDIRGAGSDSITRIEPYVSIAPSQLESVVNVTITLITLFFPFPLIFLGSAYYVGIVCSVSVVWLTFLLAVSRLGAGDIVSLKKTMRLSRCISLAFAFIVVQALFEPDFGSAVRHQVPIMPAVLLVVLAAPIQQTSGQLLYFRKK</sequence>
<organism evidence="2 3">
    <name type="scientific">Gordonia prachuapensis</name>
    <dbReference type="NCBI Taxonomy" id="3115651"/>
    <lineage>
        <taxon>Bacteria</taxon>
        <taxon>Bacillati</taxon>
        <taxon>Actinomycetota</taxon>
        <taxon>Actinomycetes</taxon>
        <taxon>Mycobacteriales</taxon>
        <taxon>Gordoniaceae</taxon>
        <taxon>Gordonia</taxon>
    </lineage>
</organism>
<name>A0ABU7MYG1_9ACTN</name>
<evidence type="ECO:0000256" key="1">
    <source>
        <dbReference type="SAM" id="Phobius"/>
    </source>
</evidence>
<feature type="transmembrane region" description="Helical" evidence="1">
    <location>
        <begin position="183"/>
        <end position="205"/>
    </location>
</feature>
<proteinExistence type="predicted"/>
<dbReference type="RefSeq" id="WP_330506781.1">
    <property type="nucleotide sequence ID" value="NZ_JAZDUE010000019.1"/>
</dbReference>
<feature type="transmembrane region" description="Helical" evidence="1">
    <location>
        <begin position="124"/>
        <end position="140"/>
    </location>
</feature>
<feature type="transmembrane region" description="Helical" evidence="1">
    <location>
        <begin position="330"/>
        <end position="355"/>
    </location>
</feature>
<comment type="caution">
    <text evidence="2">The sequence shown here is derived from an EMBL/GenBank/DDBJ whole genome shotgun (WGS) entry which is preliminary data.</text>
</comment>
<keyword evidence="1" id="KW-0472">Membrane</keyword>
<protein>
    <submittedName>
        <fullName evidence="2">Uncharacterized protein</fullName>
    </submittedName>
</protein>
<dbReference type="EMBL" id="JAZDUE010000019">
    <property type="protein sequence ID" value="MEE4025356.1"/>
    <property type="molecule type" value="Genomic_DNA"/>
</dbReference>
<dbReference type="Proteomes" id="UP001335729">
    <property type="component" value="Unassembled WGS sequence"/>
</dbReference>